<gene>
    <name evidence="1" type="ORF">BJ554DRAFT_4710</name>
</gene>
<dbReference type="Proteomes" id="UP000673691">
    <property type="component" value="Unassembled WGS sequence"/>
</dbReference>
<evidence type="ECO:0000313" key="1">
    <source>
        <dbReference type="EMBL" id="KAG5455764.1"/>
    </source>
</evidence>
<keyword evidence="2" id="KW-1185">Reference proteome</keyword>
<dbReference type="AlphaFoldDB" id="A0A8H7ZME1"/>
<protein>
    <submittedName>
        <fullName evidence="1">Uncharacterized protein</fullName>
    </submittedName>
</protein>
<accession>A0A8H7ZME1</accession>
<reference evidence="1 2" key="1">
    <citation type="journal article" name="Sci. Rep.">
        <title>Genome-scale phylogenetic analyses confirm Olpidium as the closest living zoosporic fungus to the non-flagellated, terrestrial fungi.</title>
        <authorList>
            <person name="Chang Y."/>
            <person name="Rochon D."/>
            <person name="Sekimoto S."/>
            <person name="Wang Y."/>
            <person name="Chovatia M."/>
            <person name="Sandor L."/>
            <person name="Salamov A."/>
            <person name="Grigoriev I.V."/>
            <person name="Stajich J.E."/>
            <person name="Spatafora J.W."/>
        </authorList>
    </citation>
    <scope>NUCLEOTIDE SEQUENCE [LARGE SCALE GENOMIC DNA]</scope>
    <source>
        <strain evidence="1">S191</strain>
    </source>
</reference>
<name>A0A8H7ZME1_9FUNG</name>
<comment type="caution">
    <text evidence="1">The sequence shown here is derived from an EMBL/GenBank/DDBJ whole genome shotgun (WGS) entry which is preliminary data.</text>
</comment>
<evidence type="ECO:0000313" key="2">
    <source>
        <dbReference type="Proteomes" id="UP000673691"/>
    </source>
</evidence>
<proteinExistence type="predicted"/>
<dbReference type="EMBL" id="JAEFCI010012838">
    <property type="protein sequence ID" value="KAG5455764.1"/>
    <property type="molecule type" value="Genomic_DNA"/>
</dbReference>
<organism evidence="1 2">
    <name type="scientific">Olpidium bornovanus</name>
    <dbReference type="NCBI Taxonomy" id="278681"/>
    <lineage>
        <taxon>Eukaryota</taxon>
        <taxon>Fungi</taxon>
        <taxon>Fungi incertae sedis</taxon>
        <taxon>Olpidiomycota</taxon>
        <taxon>Olpidiomycotina</taxon>
        <taxon>Olpidiomycetes</taxon>
        <taxon>Olpidiales</taxon>
        <taxon>Olpidiaceae</taxon>
        <taxon>Olpidium</taxon>
    </lineage>
</organism>
<sequence length="70" mass="8281">MRHRRIVNAFTEQRTHQRPLTDLGAALREEDSAPFNRSEQRYLDPAKANEPKNGGRWAWTMRDLVYNPLM</sequence>